<dbReference type="CDD" id="cd06225">
    <property type="entry name" value="HAMP"/>
    <property type="match status" value="1"/>
</dbReference>
<dbReference type="SUPFAM" id="SSF55874">
    <property type="entry name" value="ATPase domain of HSP90 chaperone/DNA topoisomerase II/histidine kinase"/>
    <property type="match status" value="1"/>
</dbReference>
<keyword evidence="3" id="KW-0597">Phosphoprotein</keyword>
<dbReference type="PANTHER" id="PTHR34220">
    <property type="entry name" value="SENSOR HISTIDINE KINASE YPDA"/>
    <property type="match status" value="1"/>
</dbReference>
<feature type="transmembrane region" description="Helical" evidence="6">
    <location>
        <begin position="301"/>
        <end position="322"/>
    </location>
</feature>
<dbReference type="RefSeq" id="WP_378131505.1">
    <property type="nucleotide sequence ID" value="NZ_JBHSMI010000015.1"/>
</dbReference>
<dbReference type="GO" id="GO:0004673">
    <property type="term" value="F:protein histidine kinase activity"/>
    <property type="evidence" value="ECO:0007669"/>
    <property type="project" value="UniProtKB-EC"/>
</dbReference>
<evidence type="ECO:0000256" key="2">
    <source>
        <dbReference type="ARBA" id="ARBA00022475"/>
    </source>
</evidence>
<keyword evidence="8" id="KW-0418">Kinase</keyword>
<keyword evidence="9" id="KW-1185">Reference proteome</keyword>
<evidence type="ECO:0000313" key="8">
    <source>
        <dbReference type="EMBL" id="MFC5402754.1"/>
    </source>
</evidence>
<comment type="subcellular location">
    <subcellularLocation>
        <location evidence="1">Cell membrane</location>
        <topology evidence="1">Multi-pass membrane protein</topology>
    </subcellularLocation>
</comment>
<gene>
    <name evidence="8" type="ORF">ACFPOF_08370</name>
</gene>
<sequence length="596" mass="68231">MQATIETLWKPLSYLRRKLLSLSIFPKLVLTFLLVLIPLNALSLFMNLSGSNSVREEISKLMTSRVHFYMGSLDAEFARMIRQGQEYIVDDDLQRLSIASEVMSEIEIWEATMRLKKRLELLKSSSPYISNVVAYIPALNRTISSNEYISRIQEEQFLAMLAPADRVEAPFLQWKSRLFFSFPYPDNAVMRGTPSLFVLTVEIAKDKIEKALQGFGSDDQGGVVLYGGDAAWLVASNSDTANFFKDKLARTSLYSGTGLKSVKIDSEKVMVAYEASTKFNMTLLMYLPEKNVLGPLKQYTIGFWLLSCLSVVIIVFFSYLIFRLIHKPLKKLIGAFREVERGNLTVVVNPFKDEFRYLYDHFNDMVGKLNVLVHEVYEQKYRVQSSELRQLQSQINPHFLYNSFFILYRMAKIQDYENIVRFTKFLSEYYQFITRTGAEFIPLETEVAFVKTYAEIQTIRFSNRIEARFGEVPAGCSRISVPKLILQPIIENAYDHGMENKLSNGQITVSFEEKTDSLVIVVEDNGDYLTEDTLVRLATQLKLPADEVESTGLINVHRRLRIKYGTQYGLSFSRGAAGGLRVELSIPIDKEENEHA</sequence>
<feature type="domain" description="HAMP" evidence="7">
    <location>
        <begin position="323"/>
        <end position="374"/>
    </location>
</feature>
<dbReference type="Pfam" id="PF06580">
    <property type="entry name" value="His_kinase"/>
    <property type="match status" value="1"/>
</dbReference>
<dbReference type="EMBL" id="JBHSMI010000015">
    <property type="protein sequence ID" value="MFC5402754.1"/>
    <property type="molecule type" value="Genomic_DNA"/>
</dbReference>
<dbReference type="Proteomes" id="UP001596113">
    <property type="component" value="Unassembled WGS sequence"/>
</dbReference>
<dbReference type="EC" id="2.7.13.3" evidence="8"/>
<reference evidence="9" key="1">
    <citation type="journal article" date="2019" name="Int. J. Syst. Evol. Microbiol.">
        <title>The Global Catalogue of Microorganisms (GCM) 10K type strain sequencing project: providing services to taxonomists for standard genome sequencing and annotation.</title>
        <authorList>
            <consortium name="The Broad Institute Genomics Platform"/>
            <consortium name="The Broad Institute Genome Sequencing Center for Infectious Disease"/>
            <person name="Wu L."/>
            <person name="Ma J."/>
        </authorList>
    </citation>
    <scope>NUCLEOTIDE SEQUENCE [LARGE SCALE GENOMIC DNA]</scope>
    <source>
        <strain evidence="9">CGMCC 1.18575</strain>
    </source>
</reference>
<keyword evidence="6" id="KW-1133">Transmembrane helix</keyword>
<keyword evidence="6" id="KW-0812">Transmembrane</keyword>
<dbReference type="InterPro" id="IPR010559">
    <property type="entry name" value="Sig_transdc_His_kin_internal"/>
</dbReference>
<evidence type="ECO:0000256" key="5">
    <source>
        <dbReference type="ARBA" id="ARBA00023136"/>
    </source>
</evidence>
<evidence type="ECO:0000256" key="1">
    <source>
        <dbReference type="ARBA" id="ARBA00004651"/>
    </source>
</evidence>
<dbReference type="InterPro" id="IPR050640">
    <property type="entry name" value="Bact_2-comp_sensor_kinase"/>
</dbReference>
<evidence type="ECO:0000256" key="4">
    <source>
        <dbReference type="ARBA" id="ARBA00022679"/>
    </source>
</evidence>
<organism evidence="8 9">
    <name type="scientific">Cohnella soli</name>
    <dbReference type="NCBI Taxonomy" id="425005"/>
    <lineage>
        <taxon>Bacteria</taxon>
        <taxon>Bacillati</taxon>
        <taxon>Bacillota</taxon>
        <taxon>Bacilli</taxon>
        <taxon>Bacillales</taxon>
        <taxon>Paenibacillaceae</taxon>
        <taxon>Cohnella</taxon>
    </lineage>
</organism>
<dbReference type="SMART" id="SM00304">
    <property type="entry name" value="HAMP"/>
    <property type="match status" value="1"/>
</dbReference>
<dbReference type="SUPFAM" id="SSF158472">
    <property type="entry name" value="HAMP domain-like"/>
    <property type="match status" value="1"/>
</dbReference>
<keyword evidence="2" id="KW-1003">Cell membrane</keyword>
<proteinExistence type="predicted"/>
<evidence type="ECO:0000256" key="3">
    <source>
        <dbReference type="ARBA" id="ARBA00022553"/>
    </source>
</evidence>
<protein>
    <submittedName>
        <fullName evidence="8">Sensor histidine kinase</fullName>
        <ecNumber evidence="8">2.7.13.3</ecNumber>
    </submittedName>
</protein>
<keyword evidence="5 6" id="KW-0472">Membrane</keyword>
<feature type="transmembrane region" description="Helical" evidence="6">
    <location>
        <begin position="24"/>
        <end position="46"/>
    </location>
</feature>
<dbReference type="InterPro" id="IPR003660">
    <property type="entry name" value="HAMP_dom"/>
</dbReference>
<keyword evidence="4 8" id="KW-0808">Transferase</keyword>
<comment type="caution">
    <text evidence="8">The sequence shown here is derived from an EMBL/GenBank/DDBJ whole genome shotgun (WGS) entry which is preliminary data.</text>
</comment>
<dbReference type="Gene3D" id="3.30.565.10">
    <property type="entry name" value="Histidine kinase-like ATPase, C-terminal domain"/>
    <property type="match status" value="1"/>
</dbReference>
<evidence type="ECO:0000313" key="9">
    <source>
        <dbReference type="Proteomes" id="UP001596113"/>
    </source>
</evidence>
<accession>A0ABW0HQG3</accession>
<dbReference type="Pfam" id="PF00672">
    <property type="entry name" value="HAMP"/>
    <property type="match status" value="1"/>
</dbReference>
<dbReference type="Gene3D" id="6.10.340.10">
    <property type="match status" value="1"/>
</dbReference>
<evidence type="ECO:0000259" key="7">
    <source>
        <dbReference type="PROSITE" id="PS50885"/>
    </source>
</evidence>
<dbReference type="PANTHER" id="PTHR34220:SF7">
    <property type="entry name" value="SENSOR HISTIDINE KINASE YPDA"/>
    <property type="match status" value="1"/>
</dbReference>
<dbReference type="PROSITE" id="PS50885">
    <property type="entry name" value="HAMP"/>
    <property type="match status" value="1"/>
</dbReference>
<dbReference type="InterPro" id="IPR036890">
    <property type="entry name" value="HATPase_C_sf"/>
</dbReference>
<name>A0ABW0HQG3_9BACL</name>
<evidence type="ECO:0000256" key="6">
    <source>
        <dbReference type="SAM" id="Phobius"/>
    </source>
</evidence>